<feature type="domain" description="SseB protein N-terminal" evidence="1">
    <location>
        <begin position="31"/>
        <end position="122"/>
    </location>
</feature>
<dbReference type="OrthoDB" id="282429at2"/>
<sequence length="132" mass="14540">MTTQIESELIDAINARKAAEVRELIFQIEFVLIRVSENEEEDDDENFGALTASVDDDDVLVSFTSEEAAGNFVGAKGQELFEEGEEIEGFMVDGKTLLEYLPETFGLLINPESELTAVIDADLASKIRSDDS</sequence>
<proteinExistence type="predicted"/>
<protein>
    <recommendedName>
        <fullName evidence="1">SseB protein N-terminal domain-containing protein</fullName>
    </recommendedName>
</protein>
<reference evidence="2 3" key="1">
    <citation type="submission" date="2019-02" db="EMBL/GenBank/DDBJ databases">
        <title>Deep-cultivation of Planctomycetes and their phenomic and genomic characterization uncovers novel biology.</title>
        <authorList>
            <person name="Wiegand S."/>
            <person name="Jogler M."/>
            <person name="Boedeker C."/>
            <person name="Pinto D."/>
            <person name="Vollmers J."/>
            <person name="Rivas-Marin E."/>
            <person name="Kohn T."/>
            <person name="Peeters S.H."/>
            <person name="Heuer A."/>
            <person name="Rast P."/>
            <person name="Oberbeckmann S."/>
            <person name="Bunk B."/>
            <person name="Jeske O."/>
            <person name="Meyerdierks A."/>
            <person name="Storesund J.E."/>
            <person name="Kallscheuer N."/>
            <person name="Luecker S."/>
            <person name="Lage O.M."/>
            <person name="Pohl T."/>
            <person name="Merkel B.J."/>
            <person name="Hornburger P."/>
            <person name="Mueller R.-W."/>
            <person name="Bruemmer F."/>
            <person name="Labrenz M."/>
            <person name="Spormann A.M."/>
            <person name="Op den Camp H."/>
            <person name="Overmann J."/>
            <person name="Amann R."/>
            <person name="Jetten M.S.M."/>
            <person name="Mascher T."/>
            <person name="Medema M.H."/>
            <person name="Devos D.P."/>
            <person name="Kaster A.-K."/>
            <person name="Ovreas L."/>
            <person name="Rohde M."/>
            <person name="Galperin M.Y."/>
            <person name="Jogler C."/>
        </authorList>
    </citation>
    <scope>NUCLEOTIDE SEQUENCE [LARGE SCALE GENOMIC DNA]</scope>
    <source>
        <strain evidence="2 3">K23_9</strain>
    </source>
</reference>
<keyword evidence="3" id="KW-1185">Reference proteome</keyword>
<name>A0A517NMK0_9BACT</name>
<gene>
    <name evidence="2" type="ORF">K239x_02900</name>
</gene>
<evidence type="ECO:0000313" key="3">
    <source>
        <dbReference type="Proteomes" id="UP000319817"/>
    </source>
</evidence>
<dbReference type="Proteomes" id="UP000319817">
    <property type="component" value="Chromosome"/>
</dbReference>
<organism evidence="2 3">
    <name type="scientific">Stieleria marina</name>
    <dbReference type="NCBI Taxonomy" id="1930275"/>
    <lineage>
        <taxon>Bacteria</taxon>
        <taxon>Pseudomonadati</taxon>
        <taxon>Planctomycetota</taxon>
        <taxon>Planctomycetia</taxon>
        <taxon>Pirellulales</taxon>
        <taxon>Pirellulaceae</taxon>
        <taxon>Stieleria</taxon>
    </lineage>
</organism>
<dbReference type="Pfam" id="PF07179">
    <property type="entry name" value="SseB"/>
    <property type="match status" value="1"/>
</dbReference>
<dbReference type="EMBL" id="CP036526">
    <property type="protein sequence ID" value="QDT08352.1"/>
    <property type="molecule type" value="Genomic_DNA"/>
</dbReference>
<evidence type="ECO:0000313" key="2">
    <source>
        <dbReference type="EMBL" id="QDT08352.1"/>
    </source>
</evidence>
<dbReference type="InterPro" id="IPR009839">
    <property type="entry name" value="SseB_N"/>
</dbReference>
<dbReference type="RefSeq" id="WP_145415907.1">
    <property type="nucleotide sequence ID" value="NZ_CP036526.1"/>
</dbReference>
<dbReference type="AlphaFoldDB" id="A0A517NMK0"/>
<evidence type="ECO:0000259" key="1">
    <source>
        <dbReference type="Pfam" id="PF07179"/>
    </source>
</evidence>
<accession>A0A517NMK0</accession>